<keyword evidence="4" id="KW-1185">Reference proteome</keyword>
<keyword evidence="3" id="KW-0418">Kinase</keyword>
<organism evidence="3 4">
    <name type="scientific">Maribacter sedimenticola</name>
    <dbReference type="NCBI Taxonomy" id="228956"/>
    <lineage>
        <taxon>Bacteria</taxon>
        <taxon>Pseudomonadati</taxon>
        <taxon>Bacteroidota</taxon>
        <taxon>Flavobacteriia</taxon>
        <taxon>Flavobacteriales</taxon>
        <taxon>Flavobacteriaceae</taxon>
        <taxon>Maribacter</taxon>
    </lineage>
</organism>
<evidence type="ECO:0000313" key="4">
    <source>
        <dbReference type="Proteomes" id="UP000198337"/>
    </source>
</evidence>
<keyword evidence="1" id="KW-1133">Transmembrane helix</keyword>
<gene>
    <name evidence="3" type="ORF">SAMN04488009_0142</name>
</gene>
<reference evidence="3 4" key="1">
    <citation type="submission" date="2017-06" db="EMBL/GenBank/DDBJ databases">
        <authorList>
            <person name="Varghese N."/>
            <person name="Submissions S."/>
        </authorList>
    </citation>
    <scope>NUCLEOTIDE SEQUENCE [LARGE SCALE GENOMIC DNA]</scope>
    <source>
        <strain evidence="3 4">DSM 19840</strain>
    </source>
</reference>
<keyword evidence="1" id="KW-0812">Transmembrane</keyword>
<name>A0ABY1SM75_9FLAO</name>
<dbReference type="RefSeq" id="WP_089263197.1">
    <property type="nucleotide sequence ID" value="NZ_FZNV01000011.1"/>
</dbReference>
<evidence type="ECO:0000313" key="3">
    <source>
        <dbReference type="EMBL" id="SNR80235.1"/>
    </source>
</evidence>
<dbReference type="PANTHER" id="PTHR34220:SF7">
    <property type="entry name" value="SENSOR HISTIDINE KINASE YPDA"/>
    <property type="match status" value="1"/>
</dbReference>
<dbReference type="InterPro" id="IPR036890">
    <property type="entry name" value="HATPase_C_sf"/>
</dbReference>
<feature type="transmembrane region" description="Helical" evidence="1">
    <location>
        <begin position="86"/>
        <end position="109"/>
    </location>
</feature>
<comment type="caution">
    <text evidence="3">The sequence shown here is derived from an EMBL/GenBank/DDBJ whole genome shotgun (WGS) entry which is preliminary data.</text>
</comment>
<dbReference type="InterPro" id="IPR010559">
    <property type="entry name" value="Sig_transdc_His_kin_internal"/>
</dbReference>
<protein>
    <submittedName>
        <fullName evidence="3">Histidine kinase</fullName>
    </submittedName>
</protein>
<keyword evidence="1" id="KW-0472">Membrane</keyword>
<keyword evidence="3" id="KW-0808">Transferase</keyword>
<dbReference type="EMBL" id="FZNV01000011">
    <property type="protein sequence ID" value="SNR80235.1"/>
    <property type="molecule type" value="Genomic_DNA"/>
</dbReference>
<sequence>MGSNKKINTNTTRTSLYWKCQLIGWGLVSLFWFYIALLRDDFKISHAIINYFLDIFICIAITHAYRTMAVRRKWNELGMKNLIWKVIPALFVLSLAFMLFMNLKTSAYISLVDRQNDAISKLFVWNPIFIWNPVLITGLRHMTIWLLAYHLYHFYQREVQTSKTNAQLSLIAKQAQLDNLAAQLNPHFLFNSLNSIKSLVIENPKGARRAIDLLSDLLRSSLYEKDKDLIPIENELSLVYDYIELEKMRFEDRLQLKTDIDQEALNYKIPALSIQLLVENAIKHGIDLRVDGGVVFLKIKKRDNYIHINVENPGVIHKNERVGLGLENLNKRLEIQYKGKASFSLTQNENDCVVAVIIIPMNIDDEKI</sequence>
<dbReference type="Gene3D" id="3.30.565.10">
    <property type="entry name" value="Histidine kinase-like ATPase, C-terminal domain"/>
    <property type="match status" value="1"/>
</dbReference>
<evidence type="ECO:0000259" key="2">
    <source>
        <dbReference type="Pfam" id="PF06580"/>
    </source>
</evidence>
<accession>A0ABY1SM75</accession>
<dbReference type="SUPFAM" id="SSF55874">
    <property type="entry name" value="ATPase domain of HSP90 chaperone/DNA topoisomerase II/histidine kinase"/>
    <property type="match status" value="1"/>
</dbReference>
<feature type="domain" description="Signal transduction histidine kinase internal region" evidence="2">
    <location>
        <begin position="175"/>
        <end position="254"/>
    </location>
</feature>
<dbReference type="Proteomes" id="UP000198337">
    <property type="component" value="Unassembled WGS sequence"/>
</dbReference>
<feature type="transmembrane region" description="Helical" evidence="1">
    <location>
        <begin position="16"/>
        <end position="35"/>
    </location>
</feature>
<feature type="transmembrane region" description="Helical" evidence="1">
    <location>
        <begin position="47"/>
        <end position="65"/>
    </location>
</feature>
<dbReference type="InterPro" id="IPR050640">
    <property type="entry name" value="Bact_2-comp_sensor_kinase"/>
</dbReference>
<dbReference type="Pfam" id="PF06580">
    <property type="entry name" value="His_kinase"/>
    <property type="match status" value="1"/>
</dbReference>
<proteinExistence type="predicted"/>
<dbReference type="GO" id="GO:0016301">
    <property type="term" value="F:kinase activity"/>
    <property type="evidence" value="ECO:0007669"/>
    <property type="project" value="UniProtKB-KW"/>
</dbReference>
<dbReference type="PANTHER" id="PTHR34220">
    <property type="entry name" value="SENSOR HISTIDINE KINASE YPDA"/>
    <property type="match status" value="1"/>
</dbReference>
<evidence type="ECO:0000256" key="1">
    <source>
        <dbReference type="SAM" id="Phobius"/>
    </source>
</evidence>
<feature type="transmembrane region" description="Helical" evidence="1">
    <location>
        <begin position="129"/>
        <end position="152"/>
    </location>
</feature>